<dbReference type="Proteomes" id="UP000011082">
    <property type="component" value="Unassembled WGS sequence"/>
</dbReference>
<reference evidence="2" key="1">
    <citation type="submission" date="2011-05" db="EMBL/GenBank/DDBJ databases">
        <title>The genome sequence of Vittaforma corneae strain ATCC 50505.</title>
        <authorList>
            <consortium name="The Broad Institute Genome Sequencing Platform"/>
            <person name="Cuomo C."/>
            <person name="Didier E."/>
            <person name="Bowers L."/>
            <person name="Young S.K."/>
            <person name="Zeng Q."/>
            <person name="Gargeya S."/>
            <person name="Fitzgerald M."/>
            <person name="Haas B."/>
            <person name="Abouelleil A."/>
            <person name="Alvarado L."/>
            <person name="Arachchi H.M."/>
            <person name="Berlin A."/>
            <person name="Chapman S.B."/>
            <person name="Gearin G."/>
            <person name="Goldberg J."/>
            <person name="Griggs A."/>
            <person name="Gujja S."/>
            <person name="Hansen M."/>
            <person name="Heiman D."/>
            <person name="Howarth C."/>
            <person name="Larimer J."/>
            <person name="Lui A."/>
            <person name="MacDonald P.J.P."/>
            <person name="McCowen C."/>
            <person name="Montmayeur A."/>
            <person name="Murphy C."/>
            <person name="Neiman D."/>
            <person name="Pearson M."/>
            <person name="Priest M."/>
            <person name="Roberts A."/>
            <person name="Saif S."/>
            <person name="Shea T."/>
            <person name="Sisk P."/>
            <person name="Stolte C."/>
            <person name="Sykes S."/>
            <person name="Wortman J."/>
            <person name="Nusbaum C."/>
            <person name="Birren B."/>
        </authorList>
    </citation>
    <scope>NUCLEOTIDE SEQUENCE [LARGE SCALE GENOMIC DNA]</scope>
    <source>
        <strain evidence="2">ATCC 50505</strain>
    </source>
</reference>
<dbReference type="GeneID" id="19882803"/>
<accession>L2GK26</accession>
<evidence type="ECO:0000313" key="2">
    <source>
        <dbReference type="Proteomes" id="UP000011082"/>
    </source>
</evidence>
<dbReference type="RefSeq" id="XP_007605538.1">
    <property type="nucleotide sequence ID" value="XM_007605476.1"/>
</dbReference>
<evidence type="ECO:0000313" key="1">
    <source>
        <dbReference type="EMBL" id="ELA40870.1"/>
    </source>
</evidence>
<keyword evidence="2" id="KW-1185">Reference proteome</keyword>
<organism evidence="1 2">
    <name type="scientific">Vittaforma corneae (strain ATCC 50505)</name>
    <name type="common">Microsporidian parasite</name>
    <name type="synonym">Nosema corneum</name>
    <dbReference type="NCBI Taxonomy" id="993615"/>
    <lineage>
        <taxon>Eukaryota</taxon>
        <taxon>Fungi</taxon>
        <taxon>Fungi incertae sedis</taxon>
        <taxon>Microsporidia</taxon>
        <taxon>Nosematidae</taxon>
        <taxon>Vittaforma</taxon>
    </lineage>
</organism>
<dbReference type="InParanoid" id="L2GK26"/>
<name>L2GK26_VITCO</name>
<dbReference type="HOGENOM" id="CLU_2256606_0_0_1"/>
<feature type="non-terminal residue" evidence="1">
    <location>
        <position position="1"/>
    </location>
</feature>
<protein>
    <submittedName>
        <fullName evidence="1">Uncharacterized protein</fullName>
    </submittedName>
</protein>
<dbReference type="EMBL" id="JH370164">
    <property type="protein sequence ID" value="ELA40870.1"/>
    <property type="molecule type" value="Genomic_DNA"/>
</dbReference>
<gene>
    <name evidence="1" type="ORF">VICG_02093</name>
</gene>
<sequence length="104" mass="11003">VFASILHSIHTNHTMAGLAMSAPSLISIGSQRKCLALPLANHTQIPDTLVSILGILVKLKVPGTSASCKVLYLFCNIDNTSCTSKWNVKHTCVIGEPSGCLTKA</sequence>
<dbReference type="VEuPathDB" id="MicrosporidiaDB:VICG_02093"/>
<proteinExistence type="predicted"/>
<dbReference type="AlphaFoldDB" id="L2GK26"/>